<evidence type="ECO:0000313" key="8">
    <source>
        <dbReference type="Proteomes" id="UP000824469"/>
    </source>
</evidence>
<dbReference type="Pfam" id="PF00091">
    <property type="entry name" value="Tubulin"/>
    <property type="match status" value="1"/>
</dbReference>
<dbReference type="InterPro" id="IPR000217">
    <property type="entry name" value="Tubulin"/>
</dbReference>
<evidence type="ECO:0000259" key="6">
    <source>
        <dbReference type="Pfam" id="PF00091"/>
    </source>
</evidence>
<dbReference type="AlphaFoldDB" id="A0AA38CVG4"/>
<dbReference type="Gene3D" id="3.40.50.1440">
    <property type="entry name" value="Tubulin/FtsZ, GTPase domain"/>
    <property type="match status" value="1"/>
</dbReference>
<dbReference type="Proteomes" id="UP000824469">
    <property type="component" value="Unassembled WGS sequence"/>
</dbReference>
<name>A0AA38CVG4_TAXCH</name>
<dbReference type="InterPro" id="IPR036525">
    <property type="entry name" value="Tubulin/FtsZ_GTPase_sf"/>
</dbReference>
<evidence type="ECO:0000313" key="7">
    <source>
        <dbReference type="EMBL" id="KAH9303539.1"/>
    </source>
</evidence>
<evidence type="ECO:0000256" key="2">
    <source>
        <dbReference type="ARBA" id="ARBA00022701"/>
    </source>
</evidence>
<comment type="caution">
    <text evidence="7">The sequence shown here is derived from an EMBL/GenBank/DDBJ whole genome shotgun (WGS) entry which is preliminary data.</text>
</comment>
<keyword evidence="3" id="KW-0547">Nucleotide-binding</keyword>
<keyword evidence="4" id="KW-0342">GTP-binding</keyword>
<organism evidence="7 8">
    <name type="scientific">Taxus chinensis</name>
    <name type="common">Chinese yew</name>
    <name type="synonym">Taxus wallichiana var. chinensis</name>
    <dbReference type="NCBI Taxonomy" id="29808"/>
    <lineage>
        <taxon>Eukaryota</taxon>
        <taxon>Viridiplantae</taxon>
        <taxon>Streptophyta</taxon>
        <taxon>Embryophyta</taxon>
        <taxon>Tracheophyta</taxon>
        <taxon>Spermatophyta</taxon>
        <taxon>Pinopsida</taxon>
        <taxon>Pinidae</taxon>
        <taxon>Conifers II</taxon>
        <taxon>Cupressales</taxon>
        <taxon>Taxaceae</taxon>
        <taxon>Taxus</taxon>
    </lineage>
</organism>
<keyword evidence="8" id="KW-1185">Reference proteome</keyword>
<dbReference type="PRINTS" id="PR01161">
    <property type="entry name" value="TUBULIN"/>
</dbReference>
<evidence type="ECO:0000256" key="5">
    <source>
        <dbReference type="SAM" id="MobiDB-lite"/>
    </source>
</evidence>
<dbReference type="InterPro" id="IPR003008">
    <property type="entry name" value="Tubulin_FtsZ_GTPase"/>
</dbReference>
<evidence type="ECO:0000256" key="4">
    <source>
        <dbReference type="ARBA" id="ARBA00023134"/>
    </source>
</evidence>
<feature type="domain" description="Tubulin/FtsZ GTPase" evidence="6">
    <location>
        <begin position="25"/>
        <end position="95"/>
    </location>
</feature>
<dbReference type="SUPFAM" id="SSF52490">
    <property type="entry name" value="Tubulin nucleotide-binding domain-like"/>
    <property type="match status" value="1"/>
</dbReference>
<protein>
    <recommendedName>
        <fullName evidence="6">Tubulin/FtsZ GTPase domain-containing protein</fullName>
    </recommendedName>
</protein>
<evidence type="ECO:0000256" key="1">
    <source>
        <dbReference type="ARBA" id="ARBA00009636"/>
    </source>
</evidence>
<keyword evidence="2" id="KW-0493">Microtubule</keyword>
<dbReference type="GO" id="GO:0005525">
    <property type="term" value="F:GTP binding"/>
    <property type="evidence" value="ECO:0007669"/>
    <property type="project" value="UniProtKB-KW"/>
</dbReference>
<sequence length="141" mass="15467">MPKGQMPNDKTVSGGDDAFNTFFRGGTGSGLGSVLLEKISVDYGKKSKLGFTVYPSPQVSTFVVEPYNSVLSNHSLLEHTDVAVLLDDEAICDICHHSLNKEQNNLPRRSKEKPHAPTQEAFHALGKRLNTVQKGEKEQNT</sequence>
<gene>
    <name evidence="7" type="ORF">KI387_043901</name>
</gene>
<dbReference type="EMBL" id="JAHRHJ020000009">
    <property type="protein sequence ID" value="KAH9303539.1"/>
    <property type="molecule type" value="Genomic_DNA"/>
</dbReference>
<feature type="region of interest" description="Disordered" evidence="5">
    <location>
        <begin position="102"/>
        <end position="141"/>
    </location>
</feature>
<comment type="similarity">
    <text evidence="1">Belongs to the tubulin family.</text>
</comment>
<evidence type="ECO:0000256" key="3">
    <source>
        <dbReference type="ARBA" id="ARBA00022741"/>
    </source>
</evidence>
<dbReference type="GO" id="GO:0007017">
    <property type="term" value="P:microtubule-based process"/>
    <property type="evidence" value="ECO:0007669"/>
    <property type="project" value="InterPro"/>
</dbReference>
<accession>A0AA38CVG4</accession>
<dbReference type="GO" id="GO:0005874">
    <property type="term" value="C:microtubule"/>
    <property type="evidence" value="ECO:0007669"/>
    <property type="project" value="UniProtKB-KW"/>
</dbReference>
<proteinExistence type="inferred from homology"/>
<reference evidence="7 8" key="1">
    <citation type="journal article" date="2021" name="Nat. Plants">
        <title>The Taxus genome provides insights into paclitaxel biosynthesis.</title>
        <authorList>
            <person name="Xiong X."/>
            <person name="Gou J."/>
            <person name="Liao Q."/>
            <person name="Li Y."/>
            <person name="Zhou Q."/>
            <person name="Bi G."/>
            <person name="Li C."/>
            <person name="Du R."/>
            <person name="Wang X."/>
            <person name="Sun T."/>
            <person name="Guo L."/>
            <person name="Liang H."/>
            <person name="Lu P."/>
            <person name="Wu Y."/>
            <person name="Zhang Z."/>
            <person name="Ro D.K."/>
            <person name="Shang Y."/>
            <person name="Huang S."/>
            <person name="Yan J."/>
        </authorList>
    </citation>
    <scope>NUCLEOTIDE SEQUENCE [LARGE SCALE GENOMIC DNA]</scope>
    <source>
        <strain evidence="7">Ta-2019</strain>
    </source>
</reference>
<dbReference type="PANTHER" id="PTHR11588">
    <property type="entry name" value="TUBULIN"/>
    <property type="match status" value="1"/>
</dbReference>